<sequence length="112" mass="12479">MTMYNNTSDFNYANNNYDMSIFSPSRSSPLFFTPFFRYVGWECVIGCGFGVWVLVWVGCVCVWEWVGSVGFGVGWECGYVGWECGFGVGCECGFGRLGVGWECGFGSIIIFI</sequence>
<comment type="caution">
    <text evidence="2">The sequence shown here is derived from an EMBL/GenBank/DDBJ whole genome shotgun (WGS) entry which is preliminary data.</text>
</comment>
<gene>
    <name evidence="2" type="ORF">RhiirA4_420751</name>
</gene>
<name>A0A2I1GJ10_9GLOM</name>
<protein>
    <submittedName>
        <fullName evidence="2">Uncharacterized protein</fullName>
    </submittedName>
</protein>
<dbReference type="EMBL" id="LLXI01000466">
    <property type="protein sequence ID" value="PKY46603.1"/>
    <property type="molecule type" value="Genomic_DNA"/>
</dbReference>
<reference evidence="2 3" key="1">
    <citation type="submission" date="2015-10" db="EMBL/GenBank/DDBJ databases">
        <title>Genome analyses suggest a sexual origin of heterokaryosis in a supposedly ancient asexual fungus.</title>
        <authorList>
            <person name="Ropars J."/>
            <person name="Sedzielewska K."/>
            <person name="Noel J."/>
            <person name="Charron P."/>
            <person name="Farinelli L."/>
            <person name="Marton T."/>
            <person name="Kruger M."/>
            <person name="Pelin A."/>
            <person name="Brachmann A."/>
            <person name="Corradi N."/>
        </authorList>
    </citation>
    <scope>NUCLEOTIDE SEQUENCE [LARGE SCALE GENOMIC DNA]</scope>
    <source>
        <strain evidence="2 3">A4</strain>
    </source>
</reference>
<feature type="transmembrane region" description="Helical" evidence="1">
    <location>
        <begin position="38"/>
        <end position="63"/>
    </location>
</feature>
<organism evidence="2 3">
    <name type="scientific">Rhizophagus irregularis</name>
    <dbReference type="NCBI Taxonomy" id="588596"/>
    <lineage>
        <taxon>Eukaryota</taxon>
        <taxon>Fungi</taxon>
        <taxon>Fungi incertae sedis</taxon>
        <taxon>Mucoromycota</taxon>
        <taxon>Glomeromycotina</taxon>
        <taxon>Glomeromycetes</taxon>
        <taxon>Glomerales</taxon>
        <taxon>Glomeraceae</taxon>
        <taxon>Rhizophagus</taxon>
    </lineage>
</organism>
<evidence type="ECO:0000256" key="1">
    <source>
        <dbReference type="SAM" id="Phobius"/>
    </source>
</evidence>
<evidence type="ECO:0000313" key="2">
    <source>
        <dbReference type="EMBL" id="PKY46603.1"/>
    </source>
</evidence>
<keyword evidence="1" id="KW-0812">Transmembrane</keyword>
<proteinExistence type="predicted"/>
<keyword evidence="1" id="KW-0472">Membrane</keyword>
<keyword evidence="1" id="KW-1133">Transmembrane helix</keyword>
<accession>A0A2I1GJ10</accession>
<dbReference type="AlphaFoldDB" id="A0A2I1GJ10"/>
<evidence type="ECO:0000313" key="3">
    <source>
        <dbReference type="Proteomes" id="UP000234323"/>
    </source>
</evidence>
<keyword evidence="3" id="KW-1185">Reference proteome</keyword>
<dbReference type="Proteomes" id="UP000234323">
    <property type="component" value="Unassembled WGS sequence"/>
</dbReference>